<feature type="transmembrane region" description="Helical" evidence="8">
    <location>
        <begin position="160"/>
        <end position="183"/>
    </location>
</feature>
<evidence type="ECO:0000313" key="9">
    <source>
        <dbReference type="EMBL" id="CUQ15417.1"/>
    </source>
</evidence>
<evidence type="ECO:0000256" key="3">
    <source>
        <dbReference type="ARBA" id="ARBA00022448"/>
    </source>
</evidence>
<keyword evidence="6 8" id="KW-1133">Transmembrane helix</keyword>
<dbReference type="RefSeq" id="WP_057573042.1">
    <property type="nucleotide sequence ID" value="NZ_CAUDZF010000197.1"/>
</dbReference>
<keyword evidence="5 8" id="KW-0812">Transmembrane</keyword>
<organism evidence="9 10">
    <name type="scientific">Enterocloster clostridioformis</name>
    <dbReference type="NCBI Taxonomy" id="1531"/>
    <lineage>
        <taxon>Bacteria</taxon>
        <taxon>Bacillati</taxon>
        <taxon>Bacillota</taxon>
        <taxon>Clostridia</taxon>
        <taxon>Lachnospirales</taxon>
        <taxon>Lachnospiraceae</taxon>
        <taxon>Enterocloster</taxon>
    </lineage>
</organism>
<feature type="transmembrane region" description="Helical" evidence="8">
    <location>
        <begin position="324"/>
        <end position="345"/>
    </location>
</feature>
<evidence type="ECO:0000256" key="6">
    <source>
        <dbReference type="ARBA" id="ARBA00022989"/>
    </source>
</evidence>
<evidence type="ECO:0000256" key="8">
    <source>
        <dbReference type="RuleBase" id="RU363064"/>
    </source>
</evidence>
<feature type="transmembrane region" description="Helical" evidence="8">
    <location>
        <begin position="413"/>
        <end position="431"/>
    </location>
</feature>
<feature type="transmembrane region" description="Helical" evidence="8">
    <location>
        <begin position="12"/>
        <end position="30"/>
    </location>
</feature>
<evidence type="ECO:0000256" key="7">
    <source>
        <dbReference type="ARBA" id="ARBA00023136"/>
    </source>
</evidence>
<feature type="transmembrane region" description="Helical" evidence="8">
    <location>
        <begin position="230"/>
        <end position="250"/>
    </location>
</feature>
<feature type="transmembrane region" description="Helical" evidence="8">
    <location>
        <begin position="372"/>
        <end position="392"/>
    </location>
</feature>
<reference evidence="9 10" key="1">
    <citation type="submission" date="2015-09" db="EMBL/GenBank/DDBJ databases">
        <authorList>
            <consortium name="Pathogen Informatics"/>
        </authorList>
    </citation>
    <scope>NUCLEOTIDE SEQUENCE [LARGE SCALE GENOMIC DNA]</scope>
    <source>
        <strain evidence="9 10">2789STDY5834865</strain>
    </source>
</reference>
<dbReference type="PANTHER" id="PTHR30330">
    <property type="entry name" value="AGSS FAMILY TRANSPORTER, SODIUM-ALANINE"/>
    <property type="match status" value="1"/>
</dbReference>
<dbReference type="GO" id="GO:0005886">
    <property type="term" value="C:plasma membrane"/>
    <property type="evidence" value="ECO:0007669"/>
    <property type="project" value="UniProtKB-SubCell"/>
</dbReference>
<comment type="subcellular location">
    <subcellularLocation>
        <location evidence="1 8">Cell membrane</location>
        <topology evidence="1 8">Multi-pass membrane protein</topology>
    </subcellularLocation>
</comment>
<dbReference type="AlphaFoldDB" id="A0A174U5M9"/>
<evidence type="ECO:0000313" key="10">
    <source>
        <dbReference type="Proteomes" id="UP000095512"/>
    </source>
</evidence>
<dbReference type="PROSITE" id="PS00873">
    <property type="entry name" value="NA_ALANINE_SYMP"/>
    <property type="match status" value="1"/>
</dbReference>
<dbReference type="PRINTS" id="PR00175">
    <property type="entry name" value="NAALASMPORT"/>
</dbReference>
<protein>
    <submittedName>
        <fullName evidence="9">Amino acid carrier protein</fullName>
    </submittedName>
</protein>
<keyword evidence="4 8" id="KW-1003">Cell membrane</keyword>
<dbReference type="EMBL" id="CZAB01000097">
    <property type="protein sequence ID" value="CUQ15417.1"/>
    <property type="molecule type" value="Genomic_DNA"/>
</dbReference>
<name>A0A174U5M9_9FIRM</name>
<feature type="transmembrane region" description="Helical" evidence="8">
    <location>
        <begin position="116"/>
        <end position="139"/>
    </location>
</feature>
<comment type="similarity">
    <text evidence="2 8">Belongs to the alanine or glycine:cation symporter (AGCS) (TC 2.A.25) family.</text>
</comment>
<proteinExistence type="inferred from homology"/>
<dbReference type="NCBIfam" id="TIGR00835">
    <property type="entry name" value="agcS"/>
    <property type="match status" value="1"/>
</dbReference>
<dbReference type="GO" id="GO:0005283">
    <property type="term" value="F:amino acid:sodium symporter activity"/>
    <property type="evidence" value="ECO:0007669"/>
    <property type="project" value="InterPro"/>
</dbReference>
<gene>
    <name evidence="9" type="ORF">ERS852480_05005</name>
</gene>
<keyword evidence="7 8" id="KW-0472">Membrane</keyword>
<dbReference type="Proteomes" id="UP000095512">
    <property type="component" value="Unassembled WGS sequence"/>
</dbReference>
<dbReference type="Gene3D" id="1.20.1740.10">
    <property type="entry name" value="Amino acid/polyamine transporter I"/>
    <property type="match status" value="1"/>
</dbReference>
<sequence length="488" mass="52591">MMNVLEQVHQMVWGPWTLVIFLGVGIFFTLKCHFFQIRGFLFWWSRTAGRLISGEAFGKEDRNGREDGNGRADGTVKGKGISQFQSVCTALAATVGTGNIAGVATALTAGGPGALFWMWVSALIGMITAYAETMLGIRYRYRDKDGHYICGPFIYMERGLGLRGMGVLYSFLCLMSSLGMGSMVQANSAISTMEYTWHVPALAGGLIFTGLLALVTWGGIRRIGNVAEKLVPAASGIYIAFSMIVILSCLEQIPGALVSMVSSAFRPEAAAGGTAGYVISRSVRYGISRGVFSNEAGLGTLAVLHGPTEGTTPHEQGMWAMFEVFFDTVVLCTLTALVILCMTGSSPETIPYEGAALAAWCFSRRLGIVGEYLVSGSMVVFAFATIMAWFYLGRQAAAYFIGGCGFGENAQRMLAAKVYPLLFIAAVFLGSEARLGLVWLLSDIWNGLMAFPNLTALLFLSREVTLPEGFLRRSFLYNSSIGSSKKEG</sequence>
<evidence type="ECO:0000256" key="2">
    <source>
        <dbReference type="ARBA" id="ARBA00009261"/>
    </source>
</evidence>
<dbReference type="InterPro" id="IPR001463">
    <property type="entry name" value="Na/Ala_symport"/>
</dbReference>
<feature type="transmembrane region" description="Helical" evidence="8">
    <location>
        <begin position="87"/>
        <end position="110"/>
    </location>
</feature>
<evidence type="ECO:0000256" key="4">
    <source>
        <dbReference type="ARBA" id="ARBA00022475"/>
    </source>
</evidence>
<feature type="transmembrane region" description="Helical" evidence="8">
    <location>
        <begin position="195"/>
        <end position="218"/>
    </location>
</feature>
<keyword evidence="8" id="KW-0769">Symport</keyword>
<evidence type="ECO:0000256" key="1">
    <source>
        <dbReference type="ARBA" id="ARBA00004651"/>
    </source>
</evidence>
<dbReference type="Pfam" id="PF01235">
    <property type="entry name" value="Na_Ala_symp"/>
    <property type="match status" value="1"/>
</dbReference>
<keyword evidence="3 8" id="KW-0813">Transport</keyword>
<evidence type="ECO:0000256" key="5">
    <source>
        <dbReference type="ARBA" id="ARBA00022692"/>
    </source>
</evidence>
<dbReference type="PANTHER" id="PTHR30330:SF3">
    <property type="entry name" value="TRANSCRIPTIONAL REGULATOR, LRP FAMILY"/>
    <property type="match status" value="1"/>
</dbReference>
<accession>A0A174U5M9</accession>